<organism evidence="3 4">
    <name type="scientific">Candidatus Colimorpha enterica</name>
    <dbReference type="NCBI Taxonomy" id="3083063"/>
    <lineage>
        <taxon>Bacteria</taxon>
        <taxon>Pseudomonadati</taxon>
        <taxon>Bacteroidota</taxon>
        <taxon>Bacteroidia</taxon>
        <taxon>Bacteroidales</taxon>
        <taxon>Candidatus Colimorpha</taxon>
    </lineage>
</organism>
<protein>
    <submittedName>
        <fullName evidence="3">DUF5696 domain-containing protein</fullName>
    </submittedName>
</protein>
<proteinExistence type="predicted"/>
<dbReference type="Pfam" id="PF18952">
    <property type="entry name" value="DUF5696"/>
    <property type="match status" value="2"/>
</dbReference>
<accession>A0AAE3FGZ8</accession>
<evidence type="ECO:0000256" key="2">
    <source>
        <dbReference type="SAM" id="SignalP"/>
    </source>
</evidence>
<gene>
    <name evidence="3" type="ORF">MR241_08150</name>
</gene>
<dbReference type="Proteomes" id="UP001139365">
    <property type="component" value="Unassembled WGS sequence"/>
</dbReference>
<sequence length="1076" mass="119520">MKNRFLSALMVICMIFGTLASLSLFPVFAADTADNNGGEKETIDYLNDAFKSKEDKLASMTLMLTRYGYELYYEPYTGEVGVKNTKTGDILLTNPYDIGKAGSASTENVKNQLLSQIIIKYSNTEGNELTIYSYVEAAKRGQIKVKKIKNGIRVEYIMGKQESRLLVPQRIEKSRFEEKILANITEKSKQDKLKAFYVEKNPNEAGMTEKMKKEMYATFPITEKYAIYVFDPKASDREKTQMEAIIKQFCPEYTYEELEYDHTLVEYESTDKNPVQFRLALEYYLDESGLSVRLPANGIRFDQSAYQLSYIRILPYMGAGSSEFTGYTMIPDGSGALVRFEDILKTGSPRVLSGSLYGADYAYHTIKGQNQQVMRLPIIGVIEDTEYVVGGDTTPDETTGTGTTAPGSSDTTAAAPTSDTGSGDSSGETSGTETTTEPVTPPAEVKKYVRKSGFLAIIEEGDSLASITTDHGGNVQHKYNSVYTEFNPRPKDSYNLASSISVAGDATWTVVSDRKYTGSYRIRYIMLSDLGYAAKHTDENIDVSSAFDTSYVGMALAYRNELIRSGALTKKETDKNQIPLYIETLGVMDVQDKFLSIPVMVKKPLTTFEDIKTITNELGEAGITNLVYKLTGYINGGMINTLPSKIKVEKAAGKADGLKDLLSFAEEKGIDVFLDVDFSYAKKDKAFDGFNRRKQAVKTIDNRYTQKRIYSATLQYFTGTGLLAVSPSVFSDIFASAQSDLTKLGVKNISLGTIGSDLNSDFDEDDPYNREDSKENVVNTLSKIREAGYSVMMDCGNAYAVRYAQHVLKVALDSSNFTYASESVPMFGLIYHGYLDFAGSATNMAGDIRYETLKILENGANPYFILVYQNSEKLKENTTLSEYFSISYANWKDDLIATYGKLNNALGKVMNASITGHEFLIGERVPSADEIEADRKAEELAKEEEAKAEAEKKAEEERKKKLEEHLNNKKGETAETTETEPADTSDIVSTVESEPVTPDEPDEPDEEDEYVYTKYTVDNGLIVKVTFENGYSFVLNYNVFDVTVSEYSDTVISSLGYIVIDPEGNVIINSGEEATK</sequence>
<feature type="region of interest" description="Disordered" evidence="1">
    <location>
        <begin position="932"/>
        <end position="1008"/>
    </location>
</feature>
<dbReference type="InterPro" id="IPR043751">
    <property type="entry name" value="DUF5696"/>
</dbReference>
<feature type="region of interest" description="Disordered" evidence="1">
    <location>
        <begin position="389"/>
        <end position="444"/>
    </location>
</feature>
<keyword evidence="2" id="KW-0732">Signal</keyword>
<dbReference type="EMBL" id="JALEMU010000131">
    <property type="protein sequence ID" value="MCI5756246.1"/>
    <property type="molecule type" value="Genomic_DNA"/>
</dbReference>
<feature type="compositionally biased region" description="Low complexity" evidence="1">
    <location>
        <begin position="390"/>
        <end position="438"/>
    </location>
</feature>
<name>A0AAE3FGZ8_9BACT</name>
<evidence type="ECO:0000256" key="1">
    <source>
        <dbReference type="SAM" id="MobiDB-lite"/>
    </source>
</evidence>
<feature type="compositionally biased region" description="Acidic residues" evidence="1">
    <location>
        <begin position="997"/>
        <end position="1008"/>
    </location>
</feature>
<comment type="caution">
    <text evidence="3">The sequence shown here is derived from an EMBL/GenBank/DDBJ whole genome shotgun (WGS) entry which is preliminary data.</text>
</comment>
<reference evidence="3 4" key="1">
    <citation type="submission" date="2022-03" db="EMBL/GenBank/DDBJ databases">
        <title>Metagenome-assembled genomes from swine fecal metagenomes.</title>
        <authorList>
            <person name="Holman D.B."/>
            <person name="Kommadath A."/>
        </authorList>
    </citation>
    <scope>NUCLEOTIDE SEQUENCE [LARGE SCALE GENOMIC DNA]</scope>
    <source>
        <strain evidence="3">SUG147</strain>
    </source>
</reference>
<evidence type="ECO:0000313" key="4">
    <source>
        <dbReference type="Proteomes" id="UP001139365"/>
    </source>
</evidence>
<feature type="compositionally biased region" description="Basic and acidic residues" evidence="1">
    <location>
        <begin position="933"/>
        <end position="973"/>
    </location>
</feature>
<dbReference type="AlphaFoldDB" id="A0AAE3FGZ8"/>
<evidence type="ECO:0000313" key="3">
    <source>
        <dbReference type="EMBL" id="MCI5756246.1"/>
    </source>
</evidence>
<feature type="signal peptide" evidence="2">
    <location>
        <begin position="1"/>
        <end position="29"/>
    </location>
</feature>
<feature type="chain" id="PRO_5042264780" evidence="2">
    <location>
        <begin position="30"/>
        <end position="1076"/>
    </location>
</feature>